<keyword evidence="2" id="KW-0677">Repeat</keyword>
<protein>
    <submittedName>
        <fullName evidence="7">Sugar ABC transporter ATP-binding protein</fullName>
    </submittedName>
</protein>
<dbReference type="PANTHER" id="PTHR43790">
    <property type="entry name" value="CARBOHYDRATE TRANSPORT ATP-BINDING PROTEIN MG119-RELATED"/>
    <property type="match status" value="1"/>
</dbReference>
<evidence type="ECO:0000256" key="5">
    <source>
        <dbReference type="SAM" id="MobiDB-lite"/>
    </source>
</evidence>
<dbReference type="CDD" id="cd03215">
    <property type="entry name" value="ABC_Carb_Monos_II"/>
    <property type="match status" value="1"/>
</dbReference>
<evidence type="ECO:0000256" key="1">
    <source>
        <dbReference type="ARBA" id="ARBA00022448"/>
    </source>
</evidence>
<evidence type="ECO:0000256" key="3">
    <source>
        <dbReference type="ARBA" id="ARBA00022741"/>
    </source>
</evidence>
<evidence type="ECO:0000259" key="6">
    <source>
        <dbReference type="PROSITE" id="PS50893"/>
    </source>
</evidence>
<dbReference type="InterPro" id="IPR027417">
    <property type="entry name" value="P-loop_NTPase"/>
</dbReference>
<dbReference type="InterPro" id="IPR003439">
    <property type="entry name" value="ABC_transporter-like_ATP-bd"/>
</dbReference>
<dbReference type="SMART" id="SM00382">
    <property type="entry name" value="AAA"/>
    <property type="match status" value="2"/>
</dbReference>
<evidence type="ECO:0000313" key="8">
    <source>
        <dbReference type="Proteomes" id="UP000324678"/>
    </source>
</evidence>
<dbReference type="AlphaFoldDB" id="A0A5C1YN38"/>
<feature type="region of interest" description="Disordered" evidence="5">
    <location>
        <begin position="318"/>
        <end position="337"/>
    </location>
</feature>
<keyword evidence="4 7" id="KW-0067">ATP-binding</keyword>
<dbReference type="InterPro" id="IPR050107">
    <property type="entry name" value="ABC_carbohydrate_import_ATPase"/>
</dbReference>
<dbReference type="CDD" id="cd03216">
    <property type="entry name" value="ABC_Carb_Monos_I"/>
    <property type="match status" value="1"/>
</dbReference>
<dbReference type="GO" id="GO:0005524">
    <property type="term" value="F:ATP binding"/>
    <property type="evidence" value="ECO:0007669"/>
    <property type="project" value="UniProtKB-KW"/>
</dbReference>
<dbReference type="Pfam" id="PF00005">
    <property type="entry name" value="ABC_tran"/>
    <property type="match status" value="2"/>
</dbReference>
<feature type="domain" description="ABC transporter" evidence="6">
    <location>
        <begin position="264"/>
        <end position="507"/>
    </location>
</feature>
<dbReference type="OrthoDB" id="39350at2"/>
<keyword evidence="1" id="KW-0813">Transport</keyword>
<feature type="domain" description="ABC transporter" evidence="6">
    <location>
        <begin position="10"/>
        <end position="246"/>
    </location>
</feature>
<evidence type="ECO:0000256" key="2">
    <source>
        <dbReference type="ARBA" id="ARBA00022737"/>
    </source>
</evidence>
<evidence type="ECO:0000256" key="4">
    <source>
        <dbReference type="ARBA" id="ARBA00022840"/>
    </source>
</evidence>
<keyword evidence="8" id="KW-1185">Reference proteome</keyword>
<gene>
    <name evidence="7" type="ORF">FLP10_14485</name>
</gene>
<organism evidence="7 8">
    <name type="scientific">Agromyces intestinalis</name>
    <dbReference type="NCBI Taxonomy" id="2592652"/>
    <lineage>
        <taxon>Bacteria</taxon>
        <taxon>Bacillati</taxon>
        <taxon>Actinomycetota</taxon>
        <taxon>Actinomycetes</taxon>
        <taxon>Micrococcales</taxon>
        <taxon>Microbacteriaceae</taxon>
        <taxon>Agromyces</taxon>
    </lineage>
</organism>
<accession>A0A5C1YN38</accession>
<dbReference type="EMBL" id="CP043505">
    <property type="protein sequence ID" value="QEO16262.1"/>
    <property type="molecule type" value="Genomic_DNA"/>
</dbReference>
<keyword evidence="3" id="KW-0547">Nucleotide-binding</keyword>
<dbReference type="PROSITE" id="PS50893">
    <property type="entry name" value="ABC_TRANSPORTER_2"/>
    <property type="match status" value="2"/>
</dbReference>
<proteinExistence type="predicted"/>
<name>A0A5C1YN38_9MICO</name>
<sequence>MTATDVPPVIEMMSITVAFPGVLALDGVDLRLYPGEVHAIMGENGAGKSTLIKALTGATPVESGEIRVDGIPRRLANASESRAVGIEPVYQEEYLVRNLSVLENVMLGHEARGRLGIDWRRTRAQARSMLAELGLEDLDPKLKLAYLTPAVRQLVAIARAMVAHPRVLVLDEPTSSLDAREADRLFAVVRRLRDRGVAIVFVSHFLEQVYAISDRMTVLRNGRRVGEYLTRELDRADLISKMMGKDIVGLRAITSQRKAHSHDPEGPVVYRAVSLGRRGDLEKTDIELHRGEIVGLAGLRGSGRTELASLMSGAQRPDSGSLFLNERPTSIPTPGSGIRQRIAMSSENRRDGGIIGELSMRENLVLALQALRGWARPLTKAERDDLVEWCIDAFRIHTPRPDIPVKYLSGGAQQKVLLARWLATRPKVLILDEPTRGIDIAAKVDIQARIAQLAADGVAVLFISSELEEVVRLSDRIIVLKDREKIGELSNGPGVTADSIVEMIAADHDASE</sequence>
<dbReference type="Gene3D" id="3.40.50.300">
    <property type="entry name" value="P-loop containing nucleotide triphosphate hydrolases"/>
    <property type="match status" value="2"/>
</dbReference>
<dbReference type="PANTHER" id="PTHR43790:SF9">
    <property type="entry name" value="GALACTOFURANOSE TRANSPORTER ATP-BINDING PROTEIN YTFR"/>
    <property type="match status" value="1"/>
</dbReference>
<dbReference type="SUPFAM" id="SSF52540">
    <property type="entry name" value="P-loop containing nucleoside triphosphate hydrolases"/>
    <property type="match status" value="2"/>
</dbReference>
<dbReference type="KEGG" id="ail:FLP10_14485"/>
<dbReference type="InterPro" id="IPR003593">
    <property type="entry name" value="AAA+_ATPase"/>
</dbReference>
<evidence type="ECO:0000313" key="7">
    <source>
        <dbReference type="EMBL" id="QEO16262.1"/>
    </source>
</evidence>
<dbReference type="GO" id="GO:0016887">
    <property type="term" value="F:ATP hydrolysis activity"/>
    <property type="evidence" value="ECO:0007669"/>
    <property type="project" value="InterPro"/>
</dbReference>
<dbReference type="Proteomes" id="UP000324678">
    <property type="component" value="Chromosome"/>
</dbReference>
<reference evidence="7 8" key="1">
    <citation type="submission" date="2019-09" db="EMBL/GenBank/DDBJ databases">
        <title>Genome sequencing of strain KACC 19306.</title>
        <authorList>
            <person name="Heo J."/>
            <person name="Kim S.-J."/>
            <person name="Kim J.-S."/>
            <person name="Hong S.-B."/>
            <person name="Kwon S.-W."/>
        </authorList>
    </citation>
    <scope>NUCLEOTIDE SEQUENCE [LARGE SCALE GENOMIC DNA]</scope>
    <source>
        <strain evidence="7 8">KACC 19306</strain>
    </source>
</reference>